<reference evidence="2 3" key="1">
    <citation type="submission" date="2022-04" db="EMBL/GenBank/DDBJ databases">
        <title>The arsenic-methylating capacity of Chitinophaga filiformis YT5 during chitin decomposition.</title>
        <authorList>
            <person name="Chen G."/>
            <person name="Liang Y."/>
        </authorList>
    </citation>
    <scope>NUCLEOTIDE SEQUENCE [LARGE SCALE GENOMIC DNA]</scope>
    <source>
        <strain evidence="2 3">YT5</strain>
    </source>
</reference>
<dbReference type="PANTHER" id="PTHR36836:SF1">
    <property type="entry name" value="COLANIC ACID BIOSYNTHESIS PROTEIN WCAK"/>
    <property type="match status" value="1"/>
</dbReference>
<dbReference type="GO" id="GO:0016740">
    <property type="term" value="F:transferase activity"/>
    <property type="evidence" value="ECO:0007669"/>
    <property type="project" value="UniProtKB-KW"/>
</dbReference>
<feature type="domain" description="Polysaccharide pyruvyl transferase" evidence="1">
    <location>
        <begin position="15"/>
        <end position="311"/>
    </location>
</feature>
<evidence type="ECO:0000313" key="2">
    <source>
        <dbReference type="EMBL" id="UPK72751.1"/>
    </source>
</evidence>
<organism evidence="2 3">
    <name type="scientific">Chitinophaga filiformis</name>
    <name type="common">Myxococcus filiformis</name>
    <name type="synonym">Flexibacter filiformis</name>
    <dbReference type="NCBI Taxonomy" id="104663"/>
    <lineage>
        <taxon>Bacteria</taxon>
        <taxon>Pseudomonadati</taxon>
        <taxon>Bacteroidota</taxon>
        <taxon>Chitinophagia</taxon>
        <taxon>Chitinophagales</taxon>
        <taxon>Chitinophagaceae</taxon>
        <taxon>Chitinophaga</taxon>
    </lineage>
</organism>
<name>A0ABY4IDM8_CHIFI</name>
<dbReference type="PANTHER" id="PTHR36836">
    <property type="entry name" value="COLANIC ACID BIOSYNTHESIS PROTEIN WCAK"/>
    <property type="match status" value="1"/>
</dbReference>
<protein>
    <submittedName>
        <fullName evidence="2">Polysaccharide pyruvyl transferase family protein</fullName>
    </submittedName>
</protein>
<accession>A0ABY4IDM8</accession>
<keyword evidence="2" id="KW-0808">Transferase</keyword>
<evidence type="ECO:0000313" key="3">
    <source>
        <dbReference type="Proteomes" id="UP000830198"/>
    </source>
</evidence>
<evidence type="ECO:0000259" key="1">
    <source>
        <dbReference type="Pfam" id="PF04230"/>
    </source>
</evidence>
<dbReference type="RefSeq" id="WP_247814930.1">
    <property type="nucleotide sequence ID" value="NZ_CP095855.1"/>
</dbReference>
<gene>
    <name evidence="2" type="ORF">MYF79_15775</name>
</gene>
<sequence>MGKNVVVKGAYGEANFGDDALMCTIENFFITNDLSLNVDFCGSSSDYCQRLLRKSGYVDANDNKRTAVDVLIYGGGTQFFLFNSNKGGFYLKLFWKLLTDNPALLVKKVINKFAPPPPVPAKKSVGLGLGLGPFNPENDRIEQVKTLVGQMDLLYVRDDTSLSYCKDWGYEAVNEGADICYSSFLNYDKAVAKNGVDHHNGQKRKKIGVIVRDWRYENGGNAYQDTLLKMVDEQKDAGYEFTFIIFSSLRDVEWKKLITERGYPCLEWDPFKSRIEHFMDKLDAFDGFITARYHGGVMASLLNKPVVCIGIEPKLGILTQQVKGFRLWDMPFRADDLRQAMKVFDEKDFDCSDSVNTLRKKADAMFDSLHQYLCEL</sequence>
<proteinExistence type="predicted"/>
<dbReference type="EMBL" id="CP095855">
    <property type="protein sequence ID" value="UPK72751.1"/>
    <property type="molecule type" value="Genomic_DNA"/>
</dbReference>
<dbReference type="Proteomes" id="UP000830198">
    <property type="component" value="Chromosome"/>
</dbReference>
<dbReference type="InterPro" id="IPR007345">
    <property type="entry name" value="Polysacch_pyruvyl_Trfase"/>
</dbReference>
<keyword evidence="3" id="KW-1185">Reference proteome</keyword>
<dbReference type="Pfam" id="PF04230">
    <property type="entry name" value="PS_pyruv_trans"/>
    <property type="match status" value="1"/>
</dbReference>